<organism evidence="1 2">
    <name type="scientific">Nibea albiflora</name>
    <name type="common">Yellow drum</name>
    <name type="synonym">Corvina albiflora</name>
    <dbReference type="NCBI Taxonomy" id="240163"/>
    <lineage>
        <taxon>Eukaryota</taxon>
        <taxon>Metazoa</taxon>
        <taxon>Chordata</taxon>
        <taxon>Craniata</taxon>
        <taxon>Vertebrata</taxon>
        <taxon>Euteleostomi</taxon>
        <taxon>Actinopterygii</taxon>
        <taxon>Neopterygii</taxon>
        <taxon>Teleostei</taxon>
        <taxon>Neoteleostei</taxon>
        <taxon>Acanthomorphata</taxon>
        <taxon>Eupercaria</taxon>
        <taxon>Sciaenidae</taxon>
        <taxon>Nibea</taxon>
    </lineage>
</organism>
<keyword evidence="2" id="KW-1185">Reference proteome</keyword>
<reference evidence="1" key="1">
    <citation type="submission" date="2020-04" db="EMBL/GenBank/DDBJ databases">
        <title>A chromosome-scale assembly and high-density genetic map of the yellow drum (Nibea albiflora) genome.</title>
        <authorList>
            <person name="Xu D."/>
            <person name="Zhang W."/>
            <person name="Chen R."/>
            <person name="Tan P."/>
            <person name="Wang L."/>
            <person name="Song H."/>
            <person name="Tian L."/>
            <person name="Zhu Q."/>
            <person name="Wang B."/>
        </authorList>
    </citation>
    <scope>NUCLEOTIDE SEQUENCE</scope>
    <source>
        <strain evidence="1">ZJHYS-2018</strain>
    </source>
</reference>
<gene>
    <name evidence="1" type="ORF">GBF38_005290</name>
</gene>
<evidence type="ECO:0000313" key="2">
    <source>
        <dbReference type="Proteomes" id="UP000805704"/>
    </source>
</evidence>
<evidence type="ECO:0000313" key="1">
    <source>
        <dbReference type="EMBL" id="KAG8006130.1"/>
    </source>
</evidence>
<comment type="caution">
    <text evidence="1">The sequence shown here is derived from an EMBL/GenBank/DDBJ whole genome shotgun (WGS) entry which is preliminary data.</text>
</comment>
<name>A0ACB7EVN6_NIBAL</name>
<protein>
    <submittedName>
        <fullName evidence="1">Uncharacterized protein</fullName>
    </submittedName>
</protein>
<feature type="non-terminal residue" evidence="1">
    <location>
        <position position="1"/>
    </location>
</feature>
<sequence length="63" mass="7023">DGRTRTIYLVRIRSVPRDQNANPQTPDAIAHMLKVKGYGATSEVNRQAVRYATDTAATSRYSL</sequence>
<dbReference type="Proteomes" id="UP000805704">
    <property type="component" value="Chromosome 21"/>
</dbReference>
<proteinExistence type="predicted"/>
<accession>A0ACB7EVN6</accession>
<dbReference type="EMBL" id="CM024809">
    <property type="protein sequence ID" value="KAG8006130.1"/>
    <property type="molecule type" value="Genomic_DNA"/>
</dbReference>